<keyword evidence="6" id="KW-1185">Reference proteome</keyword>
<evidence type="ECO:0000313" key="6">
    <source>
        <dbReference type="Proteomes" id="UP001142372"/>
    </source>
</evidence>
<sequence length="387" mass="39948">MSIWSRTFQLTAATATAGFLVITLGGAAAAPPLQAANGEGPHFYSGVTVDVSDSVIGDVYAAGQSVTISGDVTGDVIAAAQTVTISGHVDGNVRLAGQDVTISGDVTRSGTIFASNLIVGGQGRVENDIVATASAIRIAGDVGRDLLVSAGDLRIDGTVGGDVTYSSQNIAHIADGAVSGVVQHIRPQPSTPVEISPWAVLLGWSLGLLYALVALSLITVAAGLLLPRVLQRVTDQLIPSPWRALLVGFVAALIVPFALFFLLVTIIGAPLSLAGLLVWTVMTLATFVFSAHYLGRVVLRGAHHPVLQTFIGGLILIVGLQIPWLNIIVWLAMVFFGLGAQLLAIQRQRPWSTTSRVVTPDHPAAADVPAPPTSAVSPAPPAGAQPM</sequence>
<comment type="caution">
    <text evidence="5">The sequence shown here is derived from an EMBL/GenBank/DDBJ whole genome shotgun (WGS) entry which is preliminary data.</text>
</comment>
<accession>A0A9W6LZQ9</accession>
<dbReference type="InterPro" id="IPR058486">
    <property type="entry name" value="DUF8173"/>
</dbReference>
<feature type="compositionally biased region" description="Pro residues" evidence="1">
    <location>
        <begin position="378"/>
        <end position="387"/>
    </location>
</feature>
<feature type="compositionally biased region" description="Low complexity" evidence="1">
    <location>
        <begin position="357"/>
        <end position="377"/>
    </location>
</feature>
<evidence type="ECO:0000259" key="4">
    <source>
        <dbReference type="Pfam" id="PF26514"/>
    </source>
</evidence>
<keyword evidence="2" id="KW-0472">Membrane</keyword>
<dbReference type="RefSeq" id="WP_271177181.1">
    <property type="nucleotide sequence ID" value="NZ_BAAAJO010000008.1"/>
</dbReference>
<proteinExistence type="predicted"/>
<keyword evidence="2" id="KW-1133">Transmembrane helix</keyword>
<evidence type="ECO:0000256" key="3">
    <source>
        <dbReference type="SAM" id="SignalP"/>
    </source>
</evidence>
<dbReference type="AlphaFoldDB" id="A0A9W6LZQ9"/>
<feature type="domain" description="DUF8173" evidence="4">
    <location>
        <begin position="205"/>
        <end position="341"/>
    </location>
</feature>
<dbReference type="Proteomes" id="UP001142372">
    <property type="component" value="Unassembled WGS sequence"/>
</dbReference>
<feature type="transmembrane region" description="Helical" evidence="2">
    <location>
        <begin position="245"/>
        <end position="267"/>
    </location>
</feature>
<feature type="region of interest" description="Disordered" evidence="1">
    <location>
        <begin position="355"/>
        <end position="387"/>
    </location>
</feature>
<keyword evidence="2" id="KW-0812">Transmembrane</keyword>
<feature type="signal peptide" evidence="3">
    <location>
        <begin position="1"/>
        <end position="35"/>
    </location>
</feature>
<evidence type="ECO:0000256" key="2">
    <source>
        <dbReference type="SAM" id="Phobius"/>
    </source>
</evidence>
<feature type="transmembrane region" description="Helical" evidence="2">
    <location>
        <begin position="273"/>
        <end position="294"/>
    </location>
</feature>
<keyword evidence="3" id="KW-0732">Signal</keyword>
<dbReference type="EMBL" id="BSEN01000009">
    <property type="protein sequence ID" value="GLJ76513.1"/>
    <property type="molecule type" value="Genomic_DNA"/>
</dbReference>
<organism evidence="5 6">
    <name type="scientific">Leifsonia poae</name>
    <dbReference type="NCBI Taxonomy" id="110933"/>
    <lineage>
        <taxon>Bacteria</taxon>
        <taxon>Bacillati</taxon>
        <taxon>Actinomycetota</taxon>
        <taxon>Actinomycetes</taxon>
        <taxon>Micrococcales</taxon>
        <taxon>Microbacteriaceae</taxon>
        <taxon>Leifsonia</taxon>
    </lineage>
</organism>
<feature type="transmembrane region" description="Helical" evidence="2">
    <location>
        <begin position="198"/>
        <end position="225"/>
    </location>
</feature>
<gene>
    <name evidence="5" type="ORF">GCM10017584_20870</name>
</gene>
<name>A0A9W6LZQ9_9MICO</name>
<feature type="chain" id="PRO_5040928724" description="DUF8173 domain-containing protein" evidence="3">
    <location>
        <begin position="36"/>
        <end position="387"/>
    </location>
</feature>
<protein>
    <recommendedName>
        <fullName evidence="4">DUF8173 domain-containing protein</fullName>
    </recommendedName>
</protein>
<reference evidence="5" key="2">
    <citation type="submission" date="2023-01" db="EMBL/GenBank/DDBJ databases">
        <authorList>
            <person name="Sun Q."/>
            <person name="Evtushenko L."/>
        </authorList>
    </citation>
    <scope>NUCLEOTIDE SEQUENCE</scope>
    <source>
        <strain evidence="5">VKM Ac-1401</strain>
    </source>
</reference>
<evidence type="ECO:0000256" key="1">
    <source>
        <dbReference type="SAM" id="MobiDB-lite"/>
    </source>
</evidence>
<evidence type="ECO:0000313" key="5">
    <source>
        <dbReference type="EMBL" id="GLJ76513.1"/>
    </source>
</evidence>
<reference evidence="5" key="1">
    <citation type="journal article" date="2014" name="Int. J. Syst. Evol. Microbiol.">
        <title>Complete genome sequence of Corynebacterium casei LMG S-19264T (=DSM 44701T), isolated from a smear-ripened cheese.</title>
        <authorList>
            <consortium name="US DOE Joint Genome Institute (JGI-PGF)"/>
            <person name="Walter F."/>
            <person name="Albersmeier A."/>
            <person name="Kalinowski J."/>
            <person name="Ruckert C."/>
        </authorList>
    </citation>
    <scope>NUCLEOTIDE SEQUENCE</scope>
    <source>
        <strain evidence="5">VKM Ac-1401</strain>
    </source>
</reference>
<dbReference type="Pfam" id="PF26514">
    <property type="entry name" value="DUF8173"/>
    <property type="match status" value="1"/>
</dbReference>